<name>A0A0F9FPK1_9ZZZZ</name>
<feature type="region of interest" description="Disordered" evidence="1">
    <location>
        <begin position="1"/>
        <end position="28"/>
    </location>
</feature>
<feature type="non-terminal residue" evidence="2">
    <location>
        <position position="28"/>
    </location>
</feature>
<dbReference type="EMBL" id="LAZR01020571">
    <property type="protein sequence ID" value="KKL88414.1"/>
    <property type="molecule type" value="Genomic_DNA"/>
</dbReference>
<evidence type="ECO:0000256" key="1">
    <source>
        <dbReference type="SAM" id="MobiDB-lite"/>
    </source>
</evidence>
<evidence type="ECO:0000313" key="2">
    <source>
        <dbReference type="EMBL" id="KKL88414.1"/>
    </source>
</evidence>
<feature type="compositionally biased region" description="Polar residues" evidence="1">
    <location>
        <begin position="16"/>
        <end position="28"/>
    </location>
</feature>
<organism evidence="2">
    <name type="scientific">marine sediment metagenome</name>
    <dbReference type="NCBI Taxonomy" id="412755"/>
    <lineage>
        <taxon>unclassified sequences</taxon>
        <taxon>metagenomes</taxon>
        <taxon>ecological metagenomes</taxon>
    </lineage>
</organism>
<sequence length="28" mass="3141">MDRKLKDKITKLHSVGLSSDEPQPDQSS</sequence>
<reference evidence="2" key="1">
    <citation type="journal article" date="2015" name="Nature">
        <title>Complex archaea that bridge the gap between prokaryotes and eukaryotes.</title>
        <authorList>
            <person name="Spang A."/>
            <person name="Saw J.H."/>
            <person name="Jorgensen S.L."/>
            <person name="Zaremba-Niedzwiedzka K."/>
            <person name="Martijn J."/>
            <person name="Lind A.E."/>
            <person name="van Eijk R."/>
            <person name="Schleper C."/>
            <person name="Guy L."/>
            <person name="Ettema T.J."/>
        </authorList>
    </citation>
    <scope>NUCLEOTIDE SEQUENCE</scope>
</reference>
<accession>A0A0F9FPK1</accession>
<proteinExistence type="predicted"/>
<gene>
    <name evidence="2" type="ORF">LCGC14_1924880</name>
</gene>
<dbReference type="AlphaFoldDB" id="A0A0F9FPK1"/>
<protein>
    <submittedName>
        <fullName evidence="2">Uncharacterized protein</fullName>
    </submittedName>
</protein>
<feature type="compositionally biased region" description="Basic and acidic residues" evidence="1">
    <location>
        <begin position="1"/>
        <end position="10"/>
    </location>
</feature>
<comment type="caution">
    <text evidence="2">The sequence shown here is derived from an EMBL/GenBank/DDBJ whole genome shotgun (WGS) entry which is preliminary data.</text>
</comment>